<dbReference type="OrthoDB" id="4133219at2"/>
<evidence type="ECO:0000313" key="3">
    <source>
        <dbReference type="EMBL" id="OEJ28280.1"/>
    </source>
</evidence>
<evidence type="ECO:0000256" key="2">
    <source>
        <dbReference type="SAM" id="MobiDB-lite"/>
    </source>
</evidence>
<dbReference type="PROSITE" id="PS00086">
    <property type="entry name" value="CYTOCHROME_P450"/>
    <property type="match status" value="1"/>
</dbReference>
<dbReference type="SUPFAM" id="SSF48264">
    <property type="entry name" value="Cytochrome P450"/>
    <property type="match status" value="1"/>
</dbReference>
<dbReference type="RefSeq" id="WP_069775441.1">
    <property type="nucleotide sequence ID" value="NZ_MEHJ01000001.1"/>
</dbReference>
<dbReference type="AlphaFoldDB" id="A0A1E5PFG6"/>
<name>A0A1E5PFG6_9ACTN</name>
<evidence type="ECO:0000256" key="1">
    <source>
        <dbReference type="ARBA" id="ARBA00010617"/>
    </source>
</evidence>
<sequence length="429" mass="46163">MNSPSSPGPYDGTAQEGPPAGCPLSSGAPGGTTRLYGPEASADPYGIYAGLRKRYGAVAPVLLEGDVPAWLVLGYRENRRVLDNPRQFTRDSRIWRDWEEGRIEPTSPLVQMVGWRPDCVSQDGEPHRRLRGAVTDNLQALAGRGIRRHVTHFANKQIDAFAGTGRADLVAQYAEYLPMLVLTRLFGLAEGEGRRLATSCAEVIKGGEDALHHNDVIMRVLAELAERKRDEPGSDFTTGLIEHPAGLDEDEILSHLRLVLITAHTTTSNLLARVLQLLLTHRSHLSGLISGQLNISAVVEEVMWNTPPLAVCPGRFATADLELGGQHIKTGDLLVLGLTAGNLDPEIRPDAGVSVQGNQAHLAFSGGPHECPGQNVGQAIIETAVDVLLHRLPGLRLATPAGELTSTASTWESRLDRIPVEFVPQGAGV</sequence>
<dbReference type="PANTHER" id="PTHR46696:SF1">
    <property type="entry name" value="CYTOCHROME P450 YJIB-RELATED"/>
    <property type="match status" value="1"/>
</dbReference>
<comment type="similarity">
    <text evidence="1">Belongs to the cytochrome P450 family.</text>
</comment>
<dbReference type="InterPro" id="IPR036396">
    <property type="entry name" value="Cyt_P450_sf"/>
</dbReference>
<evidence type="ECO:0000313" key="4">
    <source>
        <dbReference type="Proteomes" id="UP000095759"/>
    </source>
</evidence>
<dbReference type="InterPro" id="IPR002397">
    <property type="entry name" value="Cyt_P450_B"/>
</dbReference>
<reference evidence="3 4" key="1">
    <citation type="submission" date="2016-08" db="EMBL/GenBank/DDBJ databases">
        <title>Complete genome sequence of Streptomyces agglomeratus strain 6-3-2, a novel anti-MRSA actinomycete isolated from Wuli of Tebit, China.</title>
        <authorList>
            <person name="Chen X."/>
        </authorList>
    </citation>
    <scope>NUCLEOTIDE SEQUENCE [LARGE SCALE GENOMIC DNA]</scope>
    <source>
        <strain evidence="3 4">6-3-2</strain>
    </source>
</reference>
<dbReference type="STRING" id="285458.BGM19_05585"/>
<dbReference type="EMBL" id="MEHJ01000001">
    <property type="protein sequence ID" value="OEJ28280.1"/>
    <property type="molecule type" value="Genomic_DNA"/>
</dbReference>
<dbReference type="PANTHER" id="PTHR46696">
    <property type="entry name" value="P450, PUTATIVE (EUROFUNG)-RELATED"/>
    <property type="match status" value="1"/>
</dbReference>
<accession>A0A1E5PFG6</accession>
<comment type="caution">
    <text evidence="3">The sequence shown here is derived from an EMBL/GenBank/DDBJ whole genome shotgun (WGS) entry which is preliminary data.</text>
</comment>
<protein>
    <submittedName>
        <fullName evidence="3">Cytochrome</fullName>
    </submittedName>
</protein>
<dbReference type="CDD" id="cd20623">
    <property type="entry name" value="CYP_unk"/>
    <property type="match status" value="1"/>
</dbReference>
<dbReference type="GO" id="GO:0016705">
    <property type="term" value="F:oxidoreductase activity, acting on paired donors, with incorporation or reduction of molecular oxygen"/>
    <property type="evidence" value="ECO:0007669"/>
    <property type="project" value="InterPro"/>
</dbReference>
<dbReference type="Proteomes" id="UP000095759">
    <property type="component" value="Unassembled WGS sequence"/>
</dbReference>
<dbReference type="Gene3D" id="1.10.630.10">
    <property type="entry name" value="Cytochrome P450"/>
    <property type="match status" value="1"/>
</dbReference>
<organism evidence="3 4">
    <name type="scientific">Streptomyces agglomeratus</name>
    <dbReference type="NCBI Taxonomy" id="285458"/>
    <lineage>
        <taxon>Bacteria</taxon>
        <taxon>Bacillati</taxon>
        <taxon>Actinomycetota</taxon>
        <taxon>Actinomycetes</taxon>
        <taxon>Kitasatosporales</taxon>
        <taxon>Streptomycetaceae</taxon>
        <taxon>Streptomyces</taxon>
    </lineage>
</organism>
<dbReference type="InterPro" id="IPR017972">
    <property type="entry name" value="Cyt_P450_CS"/>
</dbReference>
<feature type="region of interest" description="Disordered" evidence="2">
    <location>
        <begin position="1"/>
        <end position="37"/>
    </location>
</feature>
<dbReference type="GO" id="GO:0005506">
    <property type="term" value="F:iron ion binding"/>
    <property type="evidence" value="ECO:0007669"/>
    <property type="project" value="InterPro"/>
</dbReference>
<proteinExistence type="inferred from homology"/>
<keyword evidence="4" id="KW-1185">Reference proteome</keyword>
<dbReference type="GO" id="GO:0020037">
    <property type="term" value="F:heme binding"/>
    <property type="evidence" value="ECO:0007669"/>
    <property type="project" value="InterPro"/>
</dbReference>
<dbReference type="PRINTS" id="PR00359">
    <property type="entry name" value="BP450"/>
</dbReference>
<dbReference type="GO" id="GO:0004497">
    <property type="term" value="F:monooxygenase activity"/>
    <property type="evidence" value="ECO:0007669"/>
    <property type="project" value="InterPro"/>
</dbReference>
<gene>
    <name evidence="3" type="ORF">AS594_31155</name>
</gene>